<feature type="compositionally biased region" description="Low complexity" evidence="1">
    <location>
        <begin position="1602"/>
        <end position="1621"/>
    </location>
</feature>
<organism evidence="3 4">
    <name type="scientific">Caenorhabditis briggsae</name>
    <dbReference type="NCBI Taxonomy" id="6238"/>
    <lineage>
        <taxon>Eukaryota</taxon>
        <taxon>Metazoa</taxon>
        <taxon>Ecdysozoa</taxon>
        <taxon>Nematoda</taxon>
        <taxon>Chromadorea</taxon>
        <taxon>Rhabditida</taxon>
        <taxon>Rhabditina</taxon>
        <taxon>Rhabditomorpha</taxon>
        <taxon>Rhabditoidea</taxon>
        <taxon>Rhabditidae</taxon>
        <taxon>Peloderinae</taxon>
        <taxon>Caenorhabditis</taxon>
    </lineage>
</organism>
<evidence type="ECO:0000313" key="4">
    <source>
        <dbReference type="Proteomes" id="UP000829354"/>
    </source>
</evidence>
<feature type="compositionally biased region" description="Polar residues" evidence="1">
    <location>
        <begin position="823"/>
        <end position="834"/>
    </location>
</feature>
<feature type="region of interest" description="Disordered" evidence="1">
    <location>
        <begin position="688"/>
        <end position="783"/>
    </location>
</feature>
<feature type="compositionally biased region" description="Polar residues" evidence="1">
    <location>
        <begin position="688"/>
        <end position="699"/>
    </location>
</feature>
<dbReference type="Proteomes" id="UP000829354">
    <property type="component" value="Chromosome II"/>
</dbReference>
<feature type="region of interest" description="Disordered" evidence="1">
    <location>
        <begin position="459"/>
        <end position="491"/>
    </location>
</feature>
<feature type="compositionally biased region" description="Polar residues" evidence="1">
    <location>
        <begin position="462"/>
        <end position="471"/>
    </location>
</feature>
<feature type="compositionally biased region" description="Polar residues" evidence="1">
    <location>
        <begin position="843"/>
        <end position="865"/>
    </location>
</feature>
<feature type="domain" description="Ral GTPase-activating protein subunit alpha/beta N-terminal" evidence="2">
    <location>
        <begin position="216"/>
        <end position="336"/>
    </location>
</feature>
<feature type="region of interest" description="Disordered" evidence="1">
    <location>
        <begin position="511"/>
        <end position="597"/>
    </location>
</feature>
<feature type="compositionally biased region" description="Polar residues" evidence="1">
    <location>
        <begin position="546"/>
        <end position="582"/>
    </location>
</feature>
<dbReference type="InterPro" id="IPR046859">
    <property type="entry name" value="RGPA/RALGAPB_N"/>
</dbReference>
<dbReference type="SUPFAM" id="SSF111347">
    <property type="entry name" value="Rap/Ran-GAP"/>
    <property type="match status" value="1"/>
</dbReference>
<feature type="region of interest" description="Disordered" evidence="1">
    <location>
        <begin position="26"/>
        <end position="57"/>
    </location>
</feature>
<feature type="region of interest" description="Disordered" evidence="1">
    <location>
        <begin position="1638"/>
        <end position="1667"/>
    </location>
</feature>
<keyword evidence="4" id="KW-1185">Reference proteome</keyword>
<dbReference type="EMBL" id="CP092621">
    <property type="protein sequence ID" value="UMM16635.1"/>
    <property type="molecule type" value="Genomic_DNA"/>
</dbReference>
<accession>A0AAE9EAM3</accession>
<feature type="compositionally biased region" description="Polar residues" evidence="1">
    <location>
        <begin position="26"/>
        <end position="36"/>
    </location>
</feature>
<dbReference type="Pfam" id="PF20412">
    <property type="entry name" value="RALGAPB_N"/>
    <property type="match status" value="1"/>
</dbReference>
<evidence type="ECO:0000256" key="1">
    <source>
        <dbReference type="SAM" id="MobiDB-lite"/>
    </source>
</evidence>
<sequence>MLRTTMRKLSIFSGFNQELPTLTEGVISSSPTTTTAEDSEVTAAGLENGKKKRKNQPGEVRLCGDMYEQWPTLEFSDLNSSILDLFTKATSQSVASSLLYELTRSDADENGGSIRLNSEEHLKWCMQVLNHSLTLSFATSREYETLKGAVRIYLHWLRALCDTPDNNIPIPLLATPEKYFRNIIDALRWVFCRRDDDLESTLGGSSQVPRGLAIERQSIEIDMVLDSLKYLTRNSSRKYQDEVWARTISFLLNSSDILLSEPNATEEMGTRTCVRVTDTLFDMWLNAVLNEHIPSLTYWSSLSTLAKRWRHNVPIIECWAKKILGLSVLVCRKMYGDDYLKIDIGDESVIPFENVPMTADEDENEVHLLYRTWFNMLCLFDSPAKILSHDATRNLCLNGNAPRRTTSSISMSNFELATSSAAQGVSFFLASVTLQRMVDLFYGDSRVQIDLRNYQIQERKTPGSTRTASILTDTHSHHTNRTTSTAGDSSRYVSLGGAVGQILVDDVPQQTNSMASGSTASAKTSTTTTTGTSSSDIRRDQRGMSMHNSNQINTRDASQRTVSVAETSRFSEQTSSTLTSYKSAPPIPESEHHGESISQLVANSTVSAPAGGNDSTLRAGIHPADLKMMVGRHQNNQPANDPYRNAQRFVTNFLIANQASMPYVGAKRPKTDRMLDLVGDWLFSIVNSPSNSQRVTGNDPSGHGHYKKNNDGVSDGEEEEARTGLNFKRKPNRRRKGRKTEKSRDAYRTPPATRPAEETTVANYHFRMTPIAPPRRRRQQTLSLSEEHHRLSYDFKDVISGLSLHSVDLDDIPDAMSPMMGRSDSSAVLGSTAHSAVGRRKSVGSSCSSVAGESDVMSSTSTAGGHSQKHSNDLVDGIIAGRAAALASLIRIITSKSSNEKIPNGQLANFYATVFQCLVEKERVMLCTLFYYGRNLFRLGLPGIESLLPHFLFALDIVMIESSKLRLHPSISEVEIRRACLRALSSVICWPTTFGMSKIPQIAEAAGLKSNATTYLHLRSRIFKTLMFSVRNETDPTNLHIALALCAVLVEESCQFDLGLNEEQTKEMIRISTTASSSGQPEKGLCASIVRGVLSAICDKFGRIETIDHSTALAIIDVLNCISHVHHTVLFNNMDVSTGTLVIASLCRFIEQQLSKPPPMHSKDLHSTVVAAYNAVAVWLTASPLLAECVGVLGTVCDVIQLGVTGSKSSPDVQKSRDTAKPKAASQRVLEAAEALMYTLFCVVGRKPGPLRDEQRLVHKYGAERIKLSKFLHVLVNGDTLLSLHEASHIDEIPSDSASIVYVRRSPMQGANTGVAMLRPKPENWQPDVIGAPPMTPMSAMTNDGFEGPNTPTRPQQPKSIGEQFVIPPEFYKNSCKLDNAFRSLESTPETEAIAEEMKQQNAQNGRSFFDESRRNNVFERMRPEERIVAPLKPLEKCSSIRMMLYDFGLINDRIYGSEIVVLDSSMSDKFYRDLHETVDCAPARTQLTAHIFYVKEGQRNAVDILENALNVQNSCSDFCMFLSNLGEGIEIGVHDTWTGHWSTAYSTNRKLQSESEGVDHYIVDGIQHALWWCDEQGSNSELAFLMPTERSVRMFKQNITSPASSSRRGSNNNRSIISSASDEKSFDSMNEMMLTARRHGEKSPSNLSDRDFRPYAGGGSSMGHGSVSRRTGALRIMLVWLERPEDMANFPVYELIGSCDDGTDLLNGSPKIPEVGGATLNSQIAHHIIFIHLVEPGIVQIRTRGTINRFGEAGPLVDGVVVSLTNLPSFIRNTILNTSRRDVAEIEKTILPSNVDQSNLPDCVLTRKRRRELNTIFTSEYSTDESICFGYESREDWNWMRKMSEGIRSNEKWSRNTRESAKKVVHTMDTIENEWISY</sequence>
<proteinExistence type="predicted"/>
<dbReference type="InterPro" id="IPR039930">
    <property type="entry name" value="RALGAPB"/>
</dbReference>
<feature type="region of interest" description="Disordered" evidence="1">
    <location>
        <begin position="815"/>
        <end position="870"/>
    </location>
</feature>
<dbReference type="GO" id="GO:0005096">
    <property type="term" value="F:GTPase activator activity"/>
    <property type="evidence" value="ECO:0007669"/>
    <property type="project" value="InterPro"/>
</dbReference>
<gene>
    <name evidence="3" type="ORF">L5515_013566</name>
</gene>
<dbReference type="PANTHER" id="PTHR21344:SF1">
    <property type="entry name" value="RAL GTPASE-ACTIVATING PROTEIN SUBUNIT BETA"/>
    <property type="match status" value="1"/>
</dbReference>
<reference evidence="3 4" key="1">
    <citation type="submission" date="2022-04" db="EMBL/GenBank/DDBJ databases">
        <title>Chromosome-level reference genomes for two strains of Caenorhabditis briggsae: an improved platform for comparative genomics.</title>
        <authorList>
            <person name="Stevens L."/>
            <person name="Andersen E."/>
        </authorList>
    </citation>
    <scope>NUCLEOTIDE SEQUENCE [LARGE SCALE GENOMIC DNA]</scope>
    <source>
        <strain evidence="3">VX34</strain>
        <tissue evidence="3">Whole-organism</tissue>
    </source>
</reference>
<dbReference type="GO" id="GO:0051056">
    <property type="term" value="P:regulation of small GTPase mediated signal transduction"/>
    <property type="evidence" value="ECO:0007669"/>
    <property type="project" value="InterPro"/>
</dbReference>
<dbReference type="PANTHER" id="PTHR21344">
    <property type="entry name" value="RAL GTPASE-ACTIVATING PROTEIN SUBUNIT BETA"/>
    <property type="match status" value="1"/>
</dbReference>
<protein>
    <recommendedName>
        <fullName evidence="2">Ral GTPase-activating protein subunit alpha/beta N-terminal domain-containing protein</fullName>
    </recommendedName>
</protein>
<evidence type="ECO:0000259" key="2">
    <source>
        <dbReference type="Pfam" id="PF20412"/>
    </source>
</evidence>
<feature type="compositionally biased region" description="Low complexity" evidence="1">
    <location>
        <begin position="513"/>
        <end position="535"/>
    </location>
</feature>
<feature type="compositionally biased region" description="Basic residues" evidence="1">
    <location>
        <begin position="727"/>
        <end position="739"/>
    </location>
</feature>
<dbReference type="InterPro" id="IPR035974">
    <property type="entry name" value="Rap/Ran-GAP_sf"/>
</dbReference>
<feature type="region of interest" description="Disordered" evidence="1">
    <location>
        <begin position="1600"/>
        <end position="1625"/>
    </location>
</feature>
<name>A0AAE9EAM3_CAEBR</name>
<evidence type="ECO:0000313" key="3">
    <source>
        <dbReference type="EMBL" id="UMM16635.1"/>
    </source>
</evidence>